<accession>A0ACC2JPA9</accession>
<name>A0ACC2JPA9_9PEZI</name>
<evidence type="ECO:0000313" key="2">
    <source>
        <dbReference type="Proteomes" id="UP001153332"/>
    </source>
</evidence>
<dbReference type="EMBL" id="JAPUUL010000789">
    <property type="protein sequence ID" value="KAJ8129351.1"/>
    <property type="molecule type" value="Genomic_DNA"/>
</dbReference>
<protein>
    <submittedName>
        <fullName evidence="1">Uncharacterized protein</fullName>
    </submittedName>
</protein>
<sequence length="308" mass="34472">MGTPFITRLEPTRLEGYNPRLPHDQQSPYIPSAFKDAMSVRETVFVKEQGCPLEVEYDADDARSCHWVMYASVKTIVPEERDSDGHVIQPRHSETKSTPIGTLRIVPFPHPPHPPEGARYVGGVLLPPEDIPSAAGNGSSNGKNDENNPPNGNGNGGAAEPRRHRAFSLVDERRLSAPMPFGADRRTDFHDGKEPYVKLGRVAVLPEFRGHQVAGQLWNVAKKWLQENPTYFNPSVKELGFDVMKVGSADDIPKWNGLICVHAQEAVTKIYERWGFKVDRGMGRFYEEGIPHVGMFQRLEVKSTDPRI</sequence>
<comment type="caution">
    <text evidence="1">The sequence shown here is derived from an EMBL/GenBank/DDBJ whole genome shotgun (WGS) entry which is preliminary data.</text>
</comment>
<reference evidence="1" key="1">
    <citation type="submission" date="2022-12" db="EMBL/GenBank/DDBJ databases">
        <title>Genome Sequence of Lasiodiplodia mahajangana.</title>
        <authorList>
            <person name="Buettner E."/>
        </authorList>
    </citation>
    <scope>NUCLEOTIDE SEQUENCE</scope>
    <source>
        <strain evidence="1">VT137</strain>
    </source>
</reference>
<organism evidence="1 2">
    <name type="scientific">Lasiodiplodia mahajangana</name>
    <dbReference type="NCBI Taxonomy" id="1108764"/>
    <lineage>
        <taxon>Eukaryota</taxon>
        <taxon>Fungi</taxon>
        <taxon>Dikarya</taxon>
        <taxon>Ascomycota</taxon>
        <taxon>Pezizomycotina</taxon>
        <taxon>Dothideomycetes</taxon>
        <taxon>Dothideomycetes incertae sedis</taxon>
        <taxon>Botryosphaeriales</taxon>
        <taxon>Botryosphaeriaceae</taxon>
        <taxon>Lasiodiplodia</taxon>
    </lineage>
</organism>
<gene>
    <name evidence="1" type="ORF">O1611_g4282</name>
</gene>
<proteinExistence type="predicted"/>
<evidence type="ECO:0000313" key="1">
    <source>
        <dbReference type="EMBL" id="KAJ8129351.1"/>
    </source>
</evidence>
<dbReference type="Proteomes" id="UP001153332">
    <property type="component" value="Unassembled WGS sequence"/>
</dbReference>
<keyword evidence="2" id="KW-1185">Reference proteome</keyword>